<organism evidence="5 6">
    <name type="scientific">Boletus reticuloceps</name>
    <dbReference type="NCBI Taxonomy" id="495285"/>
    <lineage>
        <taxon>Eukaryota</taxon>
        <taxon>Fungi</taxon>
        <taxon>Dikarya</taxon>
        <taxon>Basidiomycota</taxon>
        <taxon>Agaricomycotina</taxon>
        <taxon>Agaricomycetes</taxon>
        <taxon>Agaricomycetidae</taxon>
        <taxon>Boletales</taxon>
        <taxon>Boletineae</taxon>
        <taxon>Boletaceae</taxon>
        <taxon>Boletoideae</taxon>
        <taxon>Boletus</taxon>
    </lineage>
</organism>
<dbReference type="InterPro" id="IPR029058">
    <property type="entry name" value="AB_hydrolase_fold"/>
</dbReference>
<dbReference type="Gene3D" id="3.40.50.1820">
    <property type="entry name" value="alpha/beta hydrolase"/>
    <property type="match status" value="1"/>
</dbReference>
<dbReference type="Proteomes" id="UP000683000">
    <property type="component" value="Unassembled WGS sequence"/>
</dbReference>
<feature type="chain" id="PRO_5034278657" description="Carboxylic ester hydrolase" evidence="3">
    <location>
        <begin position="24"/>
        <end position="576"/>
    </location>
</feature>
<evidence type="ECO:0000259" key="4">
    <source>
        <dbReference type="Pfam" id="PF00135"/>
    </source>
</evidence>
<reference evidence="5" key="1">
    <citation type="submission" date="2021-03" db="EMBL/GenBank/DDBJ databases">
        <title>Evolutionary innovations through gain and loss of genes in the ectomycorrhizal Boletales.</title>
        <authorList>
            <person name="Wu G."/>
            <person name="Miyauchi S."/>
            <person name="Morin E."/>
            <person name="Yang Z.-L."/>
            <person name="Xu J."/>
            <person name="Martin F.M."/>
        </authorList>
    </citation>
    <scope>NUCLEOTIDE SEQUENCE</scope>
    <source>
        <strain evidence="5">BR01</strain>
    </source>
</reference>
<evidence type="ECO:0000313" key="6">
    <source>
        <dbReference type="Proteomes" id="UP000683000"/>
    </source>
</evidence>
<feature type="domain" description="Carboxylesterase type B" evidence="4">
    <location>
        <begin position="33"/>
        <end position="547"/>
    </location>
</feature>
<accession>A0A8I2YX12</accession>
<dbReference type="GO" id="GO:0016787">
    <property type="term" value="F:hydrolase activity"/>
    <property type="evidence" value="ECO:0007669"/>
    <property type="project" value="UniProtKB-KW"/>
</dbReference>
<proteinExistence type="inferred from homology"/>
<comment type="similarity">
    <text evidence="1 3">Belongs to the type-B carboxylesterase/lipase family.</text>
</comment>
<dbReference type="PANTHER" id="PTHR11559">
    <property type="entry name" value="CARBOXYLESTERASE"/>
    <property type="match status" value="1"/>
</dbReference>
<gene>
    <name evidence="5" type="ORF">JVT61DRAFT_8307</name>
</gene>
<dbReference type="Pfam" id="PF00135">
    <property type="entry name" value="COesterase"/>
    <property type="match status" value="1"/>
</dbReference>
<protein>
    <recommendedName>
        <fullName evidence="3">Carboxylic ester hydrolase</fullName>
        <ecNumber evidence="3">3.1.1.-</ecNumber>
    </recommendedName>
</protein>
<feature type="signal peptide" evidence="3">
    <location>
        <begin position="1"/>
        <end position="23"/>
    </location>
</feature>
<name>A0A8I2YX12_9AGAM</name>
<dbReference type="EMBL" id="JAGFBS010000003">
    <property type="protein sequence ID" value="KAG6380215.1"/>
    <property type="molecule type" value="Genomic_DNA"/>
</dbReference>
<dbReference type="AlphaFoldDB" id="A0A8I2YX12"/>
<evidence type="ECO:0000313" key="5">
    <source>
        <dbReference type="EMBL" id="KAG6380215.1"/>
    </source>
</evidence>
<dbReference type="SUPFAM" id="SSF53474">
    <property type="entry name" value="alpha/beta-Hydrolases"/>
    <property type="match status" value="1"/>
</dbReference>
<evidence type="ECO:0000256" key="2">
    <source>
        <dbReference type="ARBA" id="ARBA00022801"/>
    </source>
</evidence>
<evidence type="ECO:0000256" key="3">
    <source>
        <dbReference type="RuleBase" id="RU361235"/>
    </source>
</evidence>
<keyword evidence="3" id="KW-0732">Signal</keyword>
<comment type="caution">
    <text evidence="5">The sequence shown here is derived from an EMBL/GenBank/DDBJ whole genome shotgun (WGS) entry which is preliminary data.</text>
</comment>
<dbReference type="InterPro" id="IPR002018">
    <property type="entry name" value="CarbesteraseB"/>
</dbReference>
<evidence type="ECO:0000256" key="1">
    <source>
        <dbReference type="ARBA" id="ARBA00005964"/>
    </source>
</evidence>
<keyword evidence="6" id="KW-1185">Reference proteome</keyword>
<dbReference type="EC" id="3.1.1.-" evidence="3"/>
<dbReference type="InterPro" id="IPR019819">
    <property type="entry name" value="Carboxylesterase_B_CS"/>
</dbReference>
<dbReference type="PROSITE" id="PS00122">
    <property type="entry name" value="CARBOXYLESTERASE_B_1"/>
    <property type="match status" value="1"/>
</dbReference>
<sequence length="576" mass="62985">MLTLYSFIPPALRVLALAASTLASPTARATGAPLVTLDYGAFQGFDSAGGTESFLGVPFAQPPLGQLRFNNPVPPQPFSGIRNATWFGNACPQQPVLGPNETLPDNPGLNGITKYLGELQPHGIVAASEDCLYLNVVRPAGVSAGANLPVVVWIYGGAFESGDASAYNGTQIVSRSLDLKSPVIYVSFNHRMNAFGFLGGKEVQAAGLGNFGLYDQRFALQWVQKYILLFGGNPKQVILWGQSSGSISVMLQMVAYDGQLGGLFQGAVMESGFASPMHDITIQQAQDDYDFLVEQANCTAATDTLNCLRQAPYQTIINAVLQTTPLLSYQALNTSWRPLVDGVFLKQSTRQSLSEGKYARVPAILGDVDDEGTLFSLYSFNVTTNEQFLDYIQTIFLVGATENEINSVGKLYPDDPTLGSPYNVGTNDTLTPEYKRISSFQGDFYFHVPRRYALSYLSCTQNVWSYLWKRDKFVPGVGSFHESDLQEFYDLTGSSDWVGADALVNFAYTLNPNVPTNGYPSGAAPSLLSNISWPQYQAPSVQLLTFEDPNVLTFTDDTFRTEAIEFLDEMQQRMDL</sequence>
<keyword evidence="2 3" id="KW-0378">Hydrolase</keyword>
<dbReference type="InterPro" id="IPR019826">
    <property type="entry name" value="Carboxylesterase_B_AS"/>
</dbReference>
<dbReference type="OrthoDB" id="408631at2759"/>
<dbReference type="InterPro" id="IPR050309">
    <property type="entry name" value="Type-B_Carboxylest/Lipase"/>
</dbReference>
<dbReference type="PROSITE" id="PS00941">
    <property type="entry name" value="CARBOXYLESTERASE_B_2"/>
    <property type="match status" value="1"/>
</dbReference>